<evidence type="ECO:0000313" key="13">
    <source>
        <dbReference type="Proteomes" id="UP000002280"/>
    </source>
</evidence>
<evidence type="ECO:0000256" key="6">
    <source>
        <dbReference type="ARBA" id="ARBA00022771"/>
    </source>
</evidence>
<dbReference type="GO" id="GO:0008270">
    <property type="term" value="F:zinc ion binding"/>
    <property type="evidence" value="ECO:0007669"/>
    <property type="project" value="UniProtKB-KW"/>
</dbReference>
<accession>A0A5F8GFJ9</accession>
<evidence type="ECO:0000256" key="10">
    <source>
        <dbReference type="ARBA" id="ARBA00023242"/>
    </source>
</evidence>
<keyword evidence="3" id="KW-0963">Cytoplasm</keyword>
<evidence type="ECO:0000256" key="8">
    <source>
        <dbReference type="ARBA" id="ARBA00023015"/>
    </source>
</evidence>
<keyword evidence="13" id="KW-1185">Reference proteome</keyword>
<evidence type="ECO:0000256" key="7">
    <source>
        <dbReference type="ARBA" id="ARBA00022833"/>
    </source>
</evidence>
<evidence type="ECO:0000256" key="1">
    <source>
        <dbReference type="ARBA" id="ARBA00004123"/>
    </source>
</evidence>
<evidence type="ECO:0000313" key="12">
    <source>
        <dbReference type="Ensembl" id="ENSMODP00000046252.1"/>
    </source>
</evidence>
<dbReference type="GO" id="GO:0005634">
    <property type="term" value="C:nucleus"/>
    <property type="evidence" value="ECO:0007669"/>
    <property type="project" value="UniProtKB-SubCell"/>
</dbReference>
<name>A0A5F8GFJ9_MONDO</name>
<dbReference type="InParanoid" id="A0A5F8GFJ9"/>
<protein>
    <recommendedName>
        <fullName evidence="11">DPF1-3 N-terminal domain-containing protein</fullName>
    </recommendedName>
</protein>
<keyword evidence="7" id="KW-0862">Zinc</keyword>
<dbReference type="Proteomes" id="UP000002280">
    <property type="component" value="Chromosome 1"/>
</dbReference>
<evidence type="ECO:0000256" key="5">
    <source>
        <dbReference type="ARBA" id="ARBA00022737"/>
    </source>
</evidence>
<sequence length="119" mass="14410">MKSALIDNFLLKEQDYRDAIEECCNYNARLSAERRQRLPFLDSQTHVAQSNCYIWMEKRHRGPGLKPGQWYSYPSRRWQKSRRPHHLSEDPWLGSRKARTRRILSLPSRELRKEILEDR</sequence>
<reference evidence="12 13" key="1">
    <citation type="journal article" date="2007" name="Nature">
        <title>Genome of the marsupial Monodelphis domestica reveals innovation in non-coding sequences.</title>
        <authorList>
            <person name="Mikkelsen T.S."/>
            <person name="Wakefield M.J."/>
            <person name="Aken B."/>
            <person name="Amemiya C.T."/>
            <person name="Chang J.L."/>
            <person name="Duke S."/>
            <person name="Garber M."/>
            <person name="Gentles A.J."/>
            <person name="Goodstadt L."/>
            <person name="Heger A."/>
            <person name="Jurka J."/>
            <person name="Kamal M."/>
            <person name="Mauceli E."/>
            <person name="Searle S.M."/>
            <person name="Sharpe T."/>
            <person name="Baker M.L."/>
            <person name="Batzer M.A."/>
            <person name="Benos P.V."/>
            <person name="Belov K."/>
            <person name="Clamp M."/>
            <person name="Cook A."/>
            <person name="Cuff J."/>
            <person name="Das R."/>
            <person name="Davidow L."/>
            <person name="Deakin J.E."/>
            <person name="Fazzari M.J."/>
            <person name="Glass J.L."/>
            <person name="Grabherr M."/>
            <person name="Greally J.M."/>
            <person name="Gu W."/>
            <person name="Hore T.A."/>
            <person name="Huttley G.A."/>
            <person name="Kleber M."/>
            <person name="Jirtle R.L."/>
            <person name="Koina E."/>
            <person name="Lee J.T."/>
            <person name="Mahony S."/>
            <person name="Marra M.A."/>
            <person name="Miller R.D."/>
            <person name="Nicholls R.D."/>
            <person name="Oda M."/>
            <person name="Papenfuss A.T."/>
            <person name="Parra Z.E."/>
            <person name="Pollock D.D."/>
            <person name="Ray D.A."/>
            <person name="Schein J.E."/>
            <person name="Speed T.P."/>
            <person name="Thompson K."/>
            <person name="VandeBerg J.L."/>
            <person name="Wade C.M."/>
            <person name="Walker J.A."/>
            <person name="Waters P.D."/>
            <person name="Webber C."/>
            <person name="Weidman J.R."/>
            <person name="Xie X."/>
            <person name="Zody M.C."/>
            <person name="Baldwin J."/>
            <person name="Abdouelleil A."/>
            <person name="Abdulkadir J."/>
            <person name="Abebe A."/>
            <person name="Abera B."/>
            <person name="Abreu J."/>
            <person name="Acer S.C."/>
            <person name="Aftuck L."/>
            <person name="Alexander A."/>
            <person name="An P."/>
            <person name="Anderson E."/>
            <person name="Anderson S."/>
            <person name="Arachi H."/>
            <person name="Azer M."/>
            <person name="Bachantsang P."/>
            <person name="Barry A."/>
            <person name="Bayul T."/>
            <person name="Berlin A."/>
            <person name="Bessette D."/>
            <person name="Bloom T."/>
            <person name="Bloom T."/>
            <person name="Boguslavskiy L."/>
            <person name="Bonnet C."/>
            <person name="Boukhgalter B."/>
            <person name="Bourzgui I."/>
            <person name="Brown A."/>
            <person name="Cahill P."/>
            <person name="Channer S."/>
            <person name="Cheshatsang Y."/>
            <person name="Chuda L."/>
            <person name="Citroen M."/>
            <person name="Collymore A."/>
            <person name="Cooke P."/>
            <person name="Costello M."/>
            <person name="D'Aco K."/>
            <person name="Daza R."/>
            <person name="De Haan G."/>
            <person name="DeGray S."/>
            <person name="DeMaso C."/>
            <person name="Dhargay N."/>
            <person name="Dooley K."/>
            <person name="Dooley E."/>
            <person name="Doricent M."/>
            <person name="Dorje P."/>
            <person name="Dorjee K."/>
            <person name="Dupes A."/>
            <person name="Elong R."/>
            <person name="Falk J."/>
            <person name="Farina A."/>
            <person name="Faro S."/>
            <person name="Ferguson D."/>
            <person name="Fisher S."/>
            <person name="Foley C.D."/>
            <person name="Franke A."/>
            <person name="Friedrich D."/>
            <person name="Gadbois L."/>
            <person name="Gearin G."/>
            <person name="Gearin C.R."/>
            <person name="Giannoukos G."/>
            <person name="Goode T."/>
            <person name="Graham J."/>
            <person name="Grandbois E."/>
            <person name="Grewal S."/>
            <person name="Gyaltsen K."/>
            <person name="Hafez N."/>
            <person name="Hagos B."/>
            <person name="Hall J."/>
            <person name="Henson C."/>
            <person name="Hollinger A."/>
            <person name="Honan T."/>
            <person name="Huard M.D."/>
            <person name="Hughes L."/>
            <person name="Hurhula B."/>
            <person name="Husby M.E."/>
            <person name="Kamat A."/>
            <person name="Kanga B."/>
            <person name="Kashin S."/>
            <person name="Khazanovich D."/>
            <person name="Kisner P."/>
            <person name="Lance K."/>
            <person name="Lara M."/>
            <person name="Lee W."/>
            <person name="Lennon N."/>
            <person name="Letendre F."/>
            <person name="LeVine R."/>
            <person name="Lipovsky A."/>
            <person name="Liu X."/>
            <person name="Liu J."/>
            <person name="Liu S."/>
            <person name="Lokyitsang T."/>
            <person name="Lokyitsang Y."/>
            <person name="Lubonja R."/>
            <person name="Lui A."/>
            <person name="MacDonald P."/>
            <person name="Magnisalis V."/>
            <person name="Maru K."/>
            <person name="Matthews C."/>
            <person name="McCusker W."/>
            <person name="McDonough S."/>
            <person name="Mehta T."/>
            <person name="Meldrim J."/>
            <person name="Meneus L."/>
            <person name="Mihai O."/>
            <person name="Mihalev A."/>
            <person name="Mihova T."/>
            <person name="Mittelman R."/>
            <person name="Mlenga V."/>
            <person name="Montmayeur A."/>
            <person name="Mulrain L."/>
            <person name="Navidi A."/>
            <person name="Naylor J."/>
            <person name="Negash T."/>
            <person name="Nguyen T."/>
            <person name="Nguyen N."/>
            <person name="Nicol R."/>
            <person name="Norbu C."/>
            <person name="Norbu N."/>
            <person name="Novod N."/>
            <person name="O'Neill B."/>
            <person name="Osman S."/>
            <person name="Markiewicz E."/>
            <person name="Oyono O.L."/>
            <person name="Patti C."/>
            <person name="Phunkhang P."/>
            <person name="Pierre F."/>
            <person name="Priest M."/>
            <person name="Raghuraman S."/>
            <person name="Rege F."/>
            <person name="Reyes R."/>
            <person name="Rise C."/>
            <person name="Rogov P."/>
            <person name="Ross K."/>
            <person name="Ryan E."/>
            <person name="Settipalli S."/>
            <person name="Shea T."/>
            <person name="Sherpa N."/>
            <person name="Shi L."/>
            <person name="Shih D."/>
            <person name="Sparrow T."/>
            <person name="Spaulding J."/>
            <person name="Stalker J."/>
            <person name="Stange-Thomann N."/>
            <person name="Stavropoulos S."/>
            <person name="Stone C."/>
            <person name="Strader C."/>
            <person name="Tesfaye S."/>
            <person name="Thomson T."/>
            <person name="Thoulutsang Y."/>
            <person name="Thoulutsang D."/>
            <person name="Topham K."/>
            <person name="Topping I."/>
            <person name="Tsamla T."/>
            <person name="Vassiliev H."/>
            <person name="Vo A."/>
            <person name="Wangchuk T."/>
            <person name="Wangdi T."/>
            <person name="Weiand M."/>
            <person name="Wilkinson J."/>
            <person name="Wilson A."/>
            <person name="Yadav S."/>
            <person name="Young G."/>
            <person name="Yu Q."/>
            <person name="Zembek L."/>
            <person name="Zhong D."/>
            <person name="Zimmer A."/>
            <person name="Zwirko Z."/>
            <person name="Jaffe D.B."/>
            <person name="Alvarez P."/>
            <person name="Brockman W."/>
            <person name="Butler J."/>
            <person name="Chin C."/>
            <person name="Gnerre S."/>
            <person name="MacCallum I."/>
            <person name="Graves J.A."/>
            <person name="Ponting C.P."/>
            <person name="Breen M."/>
            <person name="Samollow P.B."/>
            <person name="Lander E.S."/>
            <person name="Lindblad-Toh K."/>
        </authorList>
    </citation>
    <scope>NUCLEOTIDE SEQUENCE [LARGE SCALE GENOMIC DNA]</scope>
</reference>
<dbReference type="PANTHER" id="PTHR45888:SF7">
    <property type="entry name" value="ZINC FINGER PROTEIN UBI-D4"/>
    <property type="match status" value="1"/>
</dbReference>
<evidence type="ECO:0000256" key="2">
    <source>
        <dbReference type="ARBA" id="ARBA00004496"/>
    </source>
</evidence>
<feature type="domain" description="DPF1-3 N-terminal" evidence="11">
    <location>
        <begin position="13"/>
        <end position="83"/>
    </location>
</feature>
<evidence type="ECO:0000256" key="3">
    <source>
        <dbReference type="ARBA" id="ARBA00022490"/>
    </source>
</evidence>
<keyword evidence="8" id="KW-0805">Transcription regulation</keyword>
<reference evidence="12" key="2">
    <citation type="submission" date="2025-08" db="UniProtKB">
        <authorList>
            <consortium name="Ensembl"/>
        </authorList>
    </citation>
    <scope>IDENTIFICATION</scope>
</reference>
<dbReference type="Bgee" id="ENSMODG00000049733">
    <property type="expression patterns" value="Expressed in ovary and 5 other cell types or tissues"/>
</dbReference>
<keyword evidence="9" id="KW-0804">Transcription</keyword>
<comment type="subcellular location">
    <subcellularLocation>
        <location evidence="2">Cytoplasm</location>
    </subcellularLocation>
    <subcellularLocation>
        <location evidence="1">Nucleus</location>
    </subcellularLocation>
</comment>
<dbReference type="AlphaFoldDB" id="A0A5F8GFJ9"/>
<dbReference type="GeneTree" id="ENSGT00940000155070"/>
<dbReference type="PANTHER" id="PTHR45888">
    <property type="entry name" value="HL01030P-RELATED"/>
    <property type="match status" value="1"/>
</dbReference>
<keyword evidence="5" id="KW-0677">Repeat</keyword>
<keyword evidence="10" id="KW-0539">Nucleus</keyword>
<evidence type="ECO:0000259" key="11">
    <source>
        <dbReference type="Pfam" id="PF14051"/>
    </source>
</evidence>
<evidence type="ECO:0000256" key="4">
    <source>
        <dbReference type="ARBA" id="ARBA00022723"/>
    </source>
</evidence>
<dbReference type="GO" id="GO:0005737">
    <property type="term" value="C:cytoplasm"/>
    <property type="evidence" value="ECO:0007669"/>
    <property type="project" value="UniProtKB-SubCell"/>
</dbReference>
<reference evidence="12" key="3">
    <citation type="submission" date="2025-09" db="UniProtKB">
        <authorList>
            <consortium name="Ensembl"/>
        </authorList>
    </citation>
    <scope>IDENTIFICATION</scope>
</reference>
<organism evidence="12 13">
    <name type="scientific">Monodelphis domestica</name>
    <name type="common">Gray short-tailed opossum</name>
    <dbReference type="NCBI Taxonomy" id="13616"/>
    <lineage>
        <taxon>Eukaryota</taxon>
        <taxon>Metazoa</taxon>
        <taxon>Chordata</taxon>
        <taxon>Craniata</taxon>
        <taxon>Vertebrata</taxon>
        <taxon>Euteleostomi</taxon>
        <taxon>Mammalia</taxon>
        <taxon>Metatheria</taxon>
        <taxon>Didelphimorphia</taxon>
        <taxon>Didelphidae</taxon>
        <taxon>Monodelphis</taxon>
    </lineage>
</organism>
<dbReference type="InterPro" id="IPR025750">
    <property type="entry name" value="DPF1-3_N"/>
</dbReference>
<evidence type="ECO:0000256" key="9">
    <source>
        <dbReference type="ARBA" id="ARBA00023163"/>
    </source>
</evidence>
<proteinExistence type="predicted"/>
<dbReference type="Ensembl" id="ENSMODT00000060967.1">
    <property type="protein sequence ID" value="ENSMODP00000046252.1"/>
    <property type="gene ID" value="ENSMODG00000049733.1"/>
</dbReference>
<dbReference type="Pfam" id="PF14051">
    <property type="entry name" value="DPF1-3_N"/>
    <property type="match status" value="1"/>
</dbReference>
<dbReference type="STRING" id="13616.ENSMODP00000046252"/>
<keyword evidence="6" id="KW-0863">Zinc-finger</keyword>
<keyword evidence="4" id="KW-0479">Metal-binding</keyword>